<proteinExistence type="predicted"/>
<sequence length="147" mass="15839">MAFHQVGVARRDELLRQFTTAPGQTKTFHCEMEFVISPNHLGEGPVGSPAGAVVVVPNIPSFGKDSRCAHGVLLHIPRAMCQQWLLALYGHSSLMYLLDFALAPSGREKRLPGASMRPALTRPTDSGVAVAGGGEDRLFPHEPKLSV</sequence>
<dbReference type="AlphaFoldDB" id="A0A2I0TYK7"/>
<feature type="region of interest" description="Disordered" evidence="1">
    <location>
        <begin position="111"/>
        <end position="147"/>
    </location>
</feature>
<reference evidence="3" key="1">
    <citation type="submission" date="2017-11" db="EMBL/GenBank/DDBJ databases">
        <authorList>
            <person name="Lima N.C."/>
            <person name="Parody-Merino A.M."/>
            <person name="Battley P.F."/>
            <person name="Fidler A.E."/>
            <person name="Prosdocimi F."/>
        </authorList>
    </citation>
    <scope>NUCLEOTIDE SEQUENCE [LARGE SCALE GENOMIC DNA]</scope>
</reference>
<accession>A0A2I0TYK7</accession>
<protein>
    <submittedName>
        <fullName evidence="2">Uncharacterized protein</fullName>
    </submittedName>
</protein>
<dbReference type="Proteomes" id="UP000233556">
    <property type="component" value="Unassembled WGS sequence"/>
</dbReference>
<evidence type="ECO:0000256" key="1">
    <source>
        <dbReference type="SAM" id="MobiDB-lite"/>
    </source>
</evidence>
<organism evidence="2 3">
    <name type="scientific">Limosa lapponica baueri</name>
    <dbReference type="NCBI Taxonomy" id="1758121"/>
    <lineage>
        <taxon>Eukaryota</taxon>
        <taxon>Metazoa</taxon>
        <taxon>Chordata</taxon>
        <taxon>Craniata</taxon>
        <taxon>Vertebrata</taxon>
        <taxon>Euteleostomi</taxon>
        <taxon>Archelosauria</taxon>
        <taxon>Archosauria</taxon>
        <taxon>Dinosauria</taxon>
        <taxon>Saurischia</taxon>
        <taxon>Theropoda</taxon>
        <taxon>Coelurosauria</taxon>
        <taxon>Aves</taxon>
        <taxon>Neognathae</taxon>
        <taxon>Neoaves</taxon>
        <taxon>Charadriiformes</taxon>
        <taxon>Scolopacidae</taxon>
        <taxon>Limosa</taxon>
    </lineage>
</organism>
<gene>
    <name evidence="2" type="ORF">llap_10802</name>
</gene>
<reference evidence="3" key="2">
    <citation type="submission" date="2017-12" db="EMBL/GenBank/DDBJ databases">
        <title>Genome sequence of the Bar-tailed Godwit (Limosa lapponica baueri).</title>
        <authorList>
            <person name="Lima N.C.B."/>
            <person name="Parody-Merino A.M."/>
            <person name="Battley P.F."/>
            <person name="Fidler A.E."/>
            <person name="Prosdocimi F."/>
        </authorList>
    </citation>
    <scope>NUCLEOTIDE SEQUENCE [LARGE SCALE GENOMIC DNA]</scope>
</reference>
<evidence type="ECO:0000313" key="3">
    <source>
        <dbReference type="Proteomes" id="UP000233556"/>
    </source>
</evidence>
<feature type="compositionally biased region" description="Basic and acidic residues" evidence="1">
    <location>
        <begin position="134"/>
        <end position="147"/>
    </location>
</feature>
<keyword evidence="3" id="KW-1185">Reference proteome</keyword>
<dbReference type="EMBL" id="KZ506623">
    <property type="protein sequence ID" value="PKU38896.1"/>
    <property type="molecule type" value="Genomic_DNA"/>
</dbReference>
<evidence type="ECO:0000313" key="2">
    <source>
        <dbReference type="EMBL" id="PKU38896.1"/>
    </source>
</evidence>
<name>A0A2I0TYK7_LIMLA</name>